<keyword evidence="1" id="KW-0472">Membrane</keyword>
<feature type="transmembrane region" description="Helical" evidence="1">
    <location>
        <begin position="346"/>
        <end position="365"/>
    </location>
</feature>
<feature type="transmembrane region" description="Helical" evidence="1">
    <location>
        <begin position="124"/>
        <end position="142"/>
    </location>
</feature>
<evidence type="ECO:0000313" key="3">
    <source>
        <dbReference type="Proteomes" id="UP000886751"/>
    </source>
</evidence>
<feature type="transmembrane region" description="Helical" evidence="1">
    <location>
        <begin position="239"/>
        <end position="259"/>
    </location>
</feature>
<evidence type="ECO:0000313" key="2">
    <source>
        <dbReference type="EMBL" id="HIX93984.1"/>
    </source>
</evidence>
<gene>
    <name evidence="2" type="ORF">H9846_00775</name>
</gene>
<feature type="transmembrane region" description="Helical" evidence="1">
    <location>
        <begin position="385"/>
        <end position="406"/>
    </location>
</feature>
<dbReference type="AlphaFoldDB" id="A0A9D2BUL0"/>
<reference evidence="2" key="1">
    <citation type="journal article" date="2021" name="PeerJ">
        <title>Extensive microbial diversity within the chicken gut microbiome revealed by metagenomics and culture.</title>
        <authorList>
            <person name="Gilroy R."/>
            <person name="Ravi A."/>
            <person name="Getino M."/>
            <person name="Pursley I."/>
            <person name="Horton D.L."/>
            <person name="Alikhan N.F."/>
            <person name="Baker D."/>
            <person name="Gharbi K."/>
            <person name="Hall N."/>
            <person name="Watson M."/>
            <person name="Adriaenssens E.M."/>
            <person name="Foster-Nyarko E."/>
            <person name="Jarju S."/>
            <person name="Secka A."/>
            <person name="Antonio M."/>
            <person name="Oren A."/>
            <person name="Chaudhuri R.R."/>
            <person name="La Ragione R."/>
            <person name="Hildebrand F."/>
            <person name="Pallen M.J."/>
        </authorList>
    </citation>
    <scope>NUCLEOTIDE SEQUENCE</scope>
    <source>
        <strain evidence="2">ChiHecec2B26-7398</strain>
    </source>
</reference>
<proteinExistence type="predicted"/>
<feature type="transmembrane region" description="Helical" evidence="1">
    <location>
        <begin position="26"/>
        <end position="47"/>
    </location>
</feature>
<feature type="transmembrane region" description="Helical" evidence="1">
    <location>
        <begin position="68"/>
        <end position="88"/>
    </location>
</feature>
<feature type="transmembrane region" description="Helical" evidence="1">
    <location>
        <begin position="288"/>
        <end position="306"/>
    </location>
</feature>
<name>A0A9D2BUL0_9FIRM</name>
<organism evidence="2 3">
    <name type="scientific">Candidatus Gemmiger excrementipullorum</name>
    <dbReference type="NCBI Taxonomy" id="2838610"/>
    <lineage>
        <taxon>Bacteria</taxon>
        <taxon>Bacillati</taxon>
        <taxon>Bacillota</taxon>
        <taxon>Clostridia</taxon>
        <taxon>Eubacteriales</taxon>
        <taxon>Gemmiger</taxon>
    </lineage>
</organism>
<keyword evidence="1" id="KW-0812">Transmembrane</keyword>
<keyword evidence="1" id="KW-1133">Transmembrane helix</keyword>
<dbReference type="Proteomes" id="UP000886751">
    <property type="component" value="Unassembled WGS sequence"/>
</dbReference>
<accession>A0A9D2BUL0</accession>
<protein>
    <submittedName>
        <fullName evidence="2">Uncharacterized protein</fullName>
    </submittedName>
</protein>
<reference evidence="2" key="2">
    <citation type="submission" date="2021-04" db="EMBL/GenBank/DDBJ databases">
        <authorList>
            <person name="Gilroy R."/>
        </authorList>
    </citation>
    <scope>NUCLEOTIDE SEQUENCE</scope>
    <source>
        <strain evidence="2">ChiHecec2B26-7398</strain>
    </source>
</reference>
<dbReference type="EMBL" id="DXEI01000018">
    <property type="protein sequence ID" value="HIX93984.1"/>
    <property type="molecule type" value="Genomic_DNA"/>
</dbReference>
<sequence>MFSVAAAVRAAGRGEDFLTKTGKNRLLWAAALTALAVFAAAMAWLHYQQLCSPGGGTDPYTSDLGQHLAFAQNGMIYSLASLLIAPAYALAGRWGIAVLLAAFHLAAVAVFAKGLQAAAPRLPCPARLLASLVVNLAQAVWMPRGGYWYQGTVIGTVYHNTTYIMLAPVALLALFAFYRAWQGMAAKLDLRAWGLYTLLLTLATGFKANFVFAFAPALLLLLIADLVRTRGKNLGQEVLMGCSVLPSIALCLVQANVLFAEAGSGMRLIFTVAFDRHRMLWGPFNEPGVLGLLRSFVFVTAVGLLLGRLAWQSFRYRFSLLVFGVAMAEALLLVESGERLYHANLWWGPFLCYWFLLLASVNAWLRGGAAWRGGARGGHLGLRLAVCGAALAWHIVSGVCFLVMLLQGVSYNVPILTYHLW</sequence>
<evidence type="ECO:0000256" key="1">
    <source>
        <dbReference type="SAM" id="Phobius"/>
    </source>
</evidence>
<feature type="transmembrane region" description="Helical" evidence="1">
    <location>
        <begin position="210"/>
        <end position="227"/>
    </location>
</feature>
<comment type="caution">
    <text evidence="2">The sequence shown here is derived from an EMBL/GenBank/DDBJ whole genome shotgun (WGS) entry which is preliminary data.</text>
</comment>
<feature type="transmembrane region" description="Helical" evidence="1">
    <location>
        <begin position="94"/>
        <end position="112"/>
    </location>
</feature>
<feature type="transmembrane region" description="Helical" evidence="1">
    <location>
        <begin position="318"/>
        <end position="334"/>
    </location>
</feature>
<feature type="transmembrane region" description="Helical" evidence="1">
    <location>
        <begin position="162"/>
        <end position="181"/>
    </location>
</feature>